<dbReference type="InterPro" id="IPR055377">
    <property type="entry name" value="GH3_M"/>
</dbReference>
<dbReference type="Pfam" id="PF03321">
    <property type="entry name" value="GH3"/>
    <property type="match status" value="1"/>
</dbReference>
<dbReference type="EMBL" id="BQKI01000080">
    <property type="protein sequence ID" value="GJN28375.1"/>
    <property type="molecule type" value="Genomic_DNA"/>
</dbReference>
<dbReference type="PANTHER" id="PTHR31901:SF60">
    <property type="match status" value="1"/>
</dbReference>
<organism evidence="1 2">
    <name type="scientific">Eleusine coracana subsp. coracana</name>
    <dbReference type="NCBI Taxonomy" id="191504"/>
    <lineage>
        <taxon>Eukaryota</taxon>
        <taxon>Viridiplantae</taxon>
        <taxon>Streptophyta</taxon>
        <taxon>Embryophyta</taxon>
        <taxon>Tracheophyta</taxon>
        <taxon>Spermatophyta</taxon>
        <taxon>Magnoliopsida</taxon>
        <taxon>Liliopsida</taxon>
        <taxon>Poales</taxon>
        <taxon>Poaceae</taxon>
        <taxon>PACMAD clade</taxon>
        <taxon>Chloridoideae</taxon>
        <taxon>Cynodonteae</taxon>
        <taxon>Eleusininae</taxon>
        <taxon>Eleusine</taxon>
    </lineage>
</organism>
<evidence type="ECO:0000313" key="1">
    <source>
        <dbReference type="EMBL" id="GJN28375.1"/>
    </source>
</evidence>
<dbReference type="InterPro" id="IPR055378">
    <property type="entry name" value="GH3_C"/>
</dbReference>
<dbReference type="GO" id="GO:0016881">
    <property type="term" value="F:acid-amino acid ligase activity"/>
    <property type="evidence" value="ECO:0007669"/>
    <property type="project" value="TreeGrafter"/>
</dbReference>
<keyword evidence="2" id="KW-1185">Reference proteome</keyword>
<proteinExistence type="predicted"/>
<name>A0AAV5F1L9_ELECO</name>
<dbReference type="Pfam" id="PF23572">
    <property type="entry name" value="GH3_C"/>
    <property type="match status" value="1"/>
</dbReference>
<protein>
    <submittedName>
        <fullName evidence="1">Uncharacterized protein</fullName>
    </submittedName>
</protein>
<gene>
    <name evidence="1" type="primary">gb16488</name>
    <name evidence="1" type="ORF">PR202_gb16488</name>
</gene>
<comment type="caution">
    <text evidence="1">The sequence shown here is derived from an EMBL/GenBank/DDBJ whole genome shotgun (WGS) entry which is preliminary data.</text>
</comment>
<dbReference type="PANTHER" id="PTHR31901">
    <property type="entry name" value="GH3 DOMAIN-CONTAINING PROTEIN"/>
    <property type="match status" value="1"/>
</dbReference>
<reference evidence="1" key="1">
    <citation type="journal article" date="2018" name="DNA Res.">
        <title>Multiple hybrid de novo genome assembly of finger millet, an orphan allotetraploid crop.</title>
        <authorList>
            <person name="Hatakeyama M."/>
            <person name="Aluri S."/>
            <person name="Balachadran M.T."/>
            <person name="Sivarajan S.R."/>
            <person name="Patrignani A."/>
            <person name="Gruter S."/>
            <person name="Poveda L."/>
            <person name="Shimizu-Inatsugi R."/>
            <person name="Baeten J."/>
            <person name="Francoijs K.J."/>
            <person name="Nataraja K.N."/>
            <person name="Reddy Y.A.N."/>
            <person name="Phadnis S."/>
            <person name="Ravikumar R.L."/>
            <person name="Schlapbach R."/>
            <person name="Sreeman S.M."/>
            <person name="Shimizu K.K."/>
        </authorList>
    </citation>
    <scope>NUCLEOTIDE SEQUENCE</scope>
</reference>
<sequence length="613" mass="67779">MAGRTDKTISSSVKGTDAEKLGFIEEMTRNVDAVQERVLAEILGRNAESEYLKECGLAGSTDRAIFHAKVPMVTYEDVEPYIRRIAAGDGGSPILTGPEYPISEFFTSSGTSGGEPKLLPTVADEVDRRQLLQSLLMPVMKQYLPAGGQQETGTGKVLYFLFVQPETKTPGGLPARTFVTSLCKSQHFKNNASHTYTTSPVGTTLCQDAFQSMYAQILCGLCQRHAVSCLGAVFAAGLIRAIRFFQLNWEQLAADIETGVLTARVTDKSVREAVAGVLLRPDPDLAGIIRAECSKGDWAGIIKRIWPNAKYLSTIITGAMAQYVPTLNYYSGGGGGLPIVSTMYASSECHFGINLRPFCDPSEVSYTVMPNMAYFEFLPVDDDDGGNNGDSDSSHQQLVDLARLEMRREYELVVTTYSGLNRYRVGDVLRVTGFHNSAPRFRFVRRKNVVLSVDSDKTDEVELQRAVDHAAALLRPHGVFVVEYTSRVSTESIPGHYVIYWELLMNNKEMNGDVLDKCCLEMEEVLSSVYRRKRVVDSSIGPLEIRVIGSGTFEELMDYAVSRGTSMSQYKVPRCVTQSPHIIELLDSRIVSSHFSPMAPHWAPDLRSRDSQE</sequence>
<dbReference type="Proteomes" id="UP001054889">
    <property type="component" value="Unassembled WGS sequence"/>
</dbReference>
<accession>A0AAV5F1L9</accession>
<reference evidence="1" key="2">
    <citation type="submission" date="2021-12" db="EMBL/GenBank/DDBJ databases">
        <title>Resequencing data analysis of finger millet.</title>
        <authorList>
            <person name="Hatakeyama M."/>
            <person name="Aluri S."/>
            <person name="Balachadran M.T."/>
            <person name="Sivarajan S.R."/>
            <person name="Poveda L."/>
            <person name="Shimizu-Inatsugi R."/>
            <person name="Schlapbach R."/>
            <person name="Sreeman S.M."/>
            <person name="Shimizu K.K."/>
        </authorList>
    </citation>
    <scope>NUCLEOTIDE SEQUENCE</scope>
</reference>
<dbReference type="GO" id="GO:0005737">
    <property type="term" value="C:cytoplasm"/>
    <property type="evidence" value="ECO:0007669"/>
    <property type="project" value="TreeGrafter"/>
</dbReference>
<evidence type="ECO:0000313" key="2">
    <source>
        <dbReference type="Proteomes" id="UP001054889"/>
    </source>
</evidence>
<dbReference type="InterPro" id="IPR004993">
    <property type="entry name" value="GH3"/>
</dbReference>
<dbReference type="Pfam" id="PF23571">
    <property type="entry name" value="GH3_M"/>
    <property type="match status" value="1"/>
</dbReference>